<evidence type="ECO:0000313" key="2">
    <source>
        <dbReference type="EMBL" id="CAL4922344.1"/>
    </source>
</evidence>
<feature type="compositionally biased region" description="Gly residues" evidence="1">
    <location>
        <begin position="66"/>
        <end position="78"/>
    </location>
</feature>
<gene>
    <name evidence="2" type="ORF">URODEC1_LOCUS21644</name>
</gene>
<evidence type="ECO:0000256" key="1">
    <source>
        <dbReference type="SAM" id="MobiDB-lite"/>
    </source>
</evidence>
<proteinExistence type="predicted"/>
<dbReference type="EMBL" id="OZ075124">
    <property type="protein sequence ID" value="CAL4922344.1"/>
    <property type="molecule type" value="Genomic_DNA"/>
</dbReference>
<name>A0ABC8XAD7_9POAL</name>
<protein>
    <submittedName>
        <fullName evidence="2">Uncharacterized protein</fullName>
    </submittedName>
</protein>
<organism evidence="2 3">
    <name type="scientific">Urochloa decumbens</name>
    <dbReference type="NCBI Taxonomy" id="240449"/>
    <lineage>
        <taxon>Eukaryota</taxon>
        <taxon>Viridiplantae</taxon>
        <taxon>Streptophyta</taxon>
        <taxon>Embryophyta</taxon>
        <taxon>Tracheophyta</taxon>
        <taxon>Spermatophyta</taxon>
        <taxon>Magnoliopsida</taxon>
        <taxon>Liliopsida</taxon>
        <taxon>Poales</taxon>
        <taxon>Poaceae</taxon>
        <taxon>PACMAD clade</taxon>
        <taxon>Panicoideae</taxon>
        <taxon>Panicodae</taxon>
        <taxon>Paniceae</taxon>
        <taxon>Melinidinae</taxon>
        <taxon>Urochloa</taxon>
    </lineage>
</organism>
<keyword evidence="3" id="KW-1185">Reference proteome</keyword>
<feature type="region of interest" description="Disordered" evidence="1">
    <location>
        <begin position="53"/>
        <end position="84"/>
    </location>
</feature>
<reference evidence="2 3" key="2">
    <citation type="submission" date="2024-10" db="EMBL/GenBank/DDBJ databases">
        <authorList>
            <person name="Ryan C."/>
        </authorList>
    </citation>
    <scope>NUCLEOTIDE SEQUENCE [LARGE SCALE GENOMIC DNA]</scope>
</reference>
<dbReference type="PANTHER" id="PTHR33075:SF7">
    <property type="entry name" value="OS02G0303350 PROTEIN"/>
    <property type="match status" value="1"/>
</dbReference>
<dbReference type="AlphaFoldDB" id="A0ABC8XAD7"/>
<reference evidence="3" key="1">
    <citation type="submission" date="2024-06" db="EMBL/GenBank/DDBJ databases">
        <authorList>
            <person name="Ryan C."/>
        </authorList>
    </citation>
    <scope>NUCLEOTIDE SEQUENCE [LARGE SCALE GENOMIC DNA]</scope>
</reference>
<dbReference type="PANTHER" id="PTHR33075">
    <property type="entry name" value="OS02G0499800 PROTEIN"/>
    <property type="match status" value="1"/>
</dbReference>
<feature type="compositionally biased region" description="Low complexity" evidence="1">
    <location>
        <begin position="53"/>
        <end position="65"/>
    </location>
</feature>
<evidence type="ECO:0000313" key="3">
    <source>
        <dbReference type="Proteomes" id="UP001497457"/>
    </source>
</evidence>
<dbReference type="Proteomes" id="UP001497457">
    <property type="component" value="Chromosome 14rd"/>
</dbReference>
<sequence>MSLGTQPRATSFSFQVYSLCQKDVTFLPDEDPIPEQGPMYPLPFEAPRWMGPVAPGRSAASSSSHGMGGNAAAGGSVGDNGAVDEVDGAVDDIQKEEVRVAEVDEGNQVVAAPLNPMSVITPVPFGPAPPPADTSALVVAKVTLSLFMPAPRSISSYSFKFMTYLEADHSIKIPKYFDDPDMLLHLGKVLCDLPEEQVPSLLGDGRPDEPADVELEILDAPPPRTTPRKRRRKMMREPLAVDFVRRSARLNKEVDGFKDGVSAEAAAAEAQDRAIVPYEGKALSLDHTAPHLSFANVQGIAVNFLQIQPGAVDASILEVSDDE</sequence>
<accession>A0ABC8XAD7</accession>